<dbReference type="EMBL" id="CP050804">
    <property type="protein sequence ID" value="QJC21223.1"/>
    <property type="molecule type" value="Genomic_DNA"/>
</dbReference>
<keyword evidence="2 6" id="KW-0489">Methyltransferase</keyword>
<evidence type="ECO:0000256" key="4">
    <source>
        <dbReference type="ARBA" id="ARBA00022691"/>
    </source>
</evidence>
<dbReference type="CDD" id="cd00592">
    <property type="entry name" value="HTH_MerR-like"/>
    <property type="match status" value="1"/>
</dbReference>
<evidence type="ECO:0000313" key="10">
    <source>
        <dbReference type="Proteomes" id="UP000502298"/>
    </source>
</evidence>
<dbReference type="Gene3D" id="3.90.120.10">
    <property type="entry name" value="DNA Methylase, subunit A, domain 2"/>
    <property type="match status" value="1"/>
</dbReference>
<dbReference type="PANTHER" id="PTHR10629">
    <property type="entry name" value="CYTOSINE-SPECIFIC METHYLTRANSFERASE"/>
    <property type="match status" value="1"/>
</dbReference>
<dbReference type="PROSITE" id="PS51679">
    <property type="entry name" value="SAM_MT_C5"/>
    <property type="match status" value="1"/>
</dbReference>
<keyword evidence="10" id="KW-1185">Reference proteome</keyword>
<reference evidence="9 10" key="1">
    <citation type="submission" date="2020-03" db="EMBL/GenBank/DDBJ databases">
        <title>Complete genome of Arcanobacterium buesumensis sp. nov. strain 2701.</title>
        <authorList>
            <person name="Borowiak M."/>
            <person name="Alssahen M."/>
            <person name="Laemmler C."/>
            <person name="Malorny B."/>
            <person name="Hassan A."/>
            <person name="Prenger-Berninghoff E."/>
            <person name="Ploetz M."/>
            <person name="Abdulmawjood A."/>
        </authorList>
    </citation>
    <scope>NUCLEOTIDE SEQUENCE [LARGE SCALE GENOMIC DNA]</scope>
    <source>
        <strain evidence="9 10">2701</strain>
    </source>
</reference>
<dbReference type="GO" id="GO:0003677">
    <property type="term" value="F:DNA binding"/>
    <property type="evidence" value="ECO:0007669"/>
    <property type="project" value="InterPro"/>
</dbReference>
<evidence type="ECO:0000256" key="1">
    <source>
        <dbReference type="ARBA" id="ARBA00011975"/>
    </source>
</evidence>
<dbReference type="PRINTS" id="PR00105">
    <property type="entry name" value="C5METTRFRASE"/>
</dbReference>
<dbReference type="InterPro" id="IPR000551">
    <property type="entry name" value="MerR-type_HTH_dom"/>
</dbReference>
<dbReference type="RefSeq" id="WP_168917165.1">
    <property type="nucleotide sequence ID" value="NZ_CP050804.1"/>
</dbReference>
<comment type="similarity">
    <text evidence="6 7">Belongs to the class I-like SAM-binding methyltransferase superfamily. C5-methyltransferase family.</text>
</comment>
<keyword evidence="3 6" id="KW-0808">Transferase</keyword>
<dbReference type="PROSITE" id="PS50937">
    <property type="entry name" value="HTH_MERR_2"/>
    <property type="match status" value="1"/>
</dbReference>
<dbReference type="GO" id="GO:0044027">
    <property type="term" value="P:negative regulation of gene expression via chromosomal CpG island methylation"/>
    <property type="evidence" value="ECO:0007669"/>
    <property type="project" value="TreeGrafter"/>
</dbReference>
<dbReference type="Gene3D" id="1.10.1660.10">
    <property type="match status" value="1"/>
</dbReference>
<dbReference type="PANTHER" id="PTHR10629:SF52">
    <property type="entry name" value="DNA (CYTOSINE-5)-METHYLTRANSFERASE 1"/>
    <property type="match status" value="1"/>
</dbReference>
<dbReference type="SUPFAM" id="SSF46955">
    <property type="entry name" value="Putative DNA-binding domain"/>
    <property type="match status" value="1"/>
</dbReference>
<evidence type="ECO:0000256" key="5">
    <source>
        <dbReference type="ARBA" id="ARBA00022747"/>
    </source>
</evidence>
<dbReference type="GO" id="GO:0009307">
    <property type="term" value="P:DNA restriction-modification system"/>
    <property type="evidence" value="ECO:0007669"/>
    <property type="project" value="UniProtKB-KW"/>
</dbReference>
<dbReference type="Pfam" id="PF00376">
    <property type="entry name" value="MerR"/>
    <property type="match status" value="1"/>
</dbReference>
<evidence type="ECO:0000256" key="3">
    <source>
        <dbReference type="ARBA" id="ARBA00022679"/>
    </source>
</evidence>
<dbReference type="PROSITE" id="PS00095">
    <property type="entry name" value="C5_MTASE_2"/>
    <property type="match status" value="1"/>
</dbReference>
<feature type="domain" description="HTH merR-type" evidence="8">
    <location>
        <begin position="3"/>
        <end position="50"/>
    </location>
</feature>
<dbReference type="InterPro" id="IPR029063">
    <property type="entry name" value="SAM-dependent_MTases_sf"/>
</dbReference>
<keyword evidence="4 6" id="KW-0949">S-adenosyl-L-methionine</keyword>
<evidence type="ECO:0000259" key="8">
    <source>
        <dbReference type="PROSITE" id="PS50937"/>
    </source>
</evidence>
<dbReference type="GO" id="GO:0006355">
    <property type="term" value="P:regulation of DNA-templated transcription"/>
    <property type="evidence" value="ECO:0007669"/>
    <property type="project" value="InterPro"/>
</dbReference>
<dbReference type="GO" id="GO:0032259">
    <property type="term" value="P:methylation"/>
    <property type="evidence" value="ECO:0007669"/>
    <property type="project" value="UniProtKB-KW"/>
</dbReference>
<keyword evidence="5" id="KW-0680">Restriction system</keyword>
<organism evidence="9 10">
    <name type="scientific">Arcanobacterium buesumense</name>
    <dbReference type="NCBI Taxonomy" id="2722751"/>
    <lineage>
        <taxon>Bacteria</taxon>
        <taxon>Bacillati</taxon>
        <taxon>Actinomycetota</taxon>
        <taxon>Actinomycetes</taxon>
        <taxon>Actinomycetales</taxon>
        <taxon>Actinomycetaceae</taxon>
        <taxon>Arcanobacterium</taxon>
    </lineage>
</organism>
<dbReference type="InterPro" id="IPR050390">
    <property type="entry name" value="C5-Methyltransferase"/>
</dbReference>
<sequence>MEKVQIGVAAQELGVSVDTIRRWAKQGLIKASRGARGDRLFNVDEIARLRCKLNGEGSQRTFEVLSRGEIFEDASCIDLFAGAGGTALGFHNAGLNHVFLNEFNKEAVSTLRSNSEKFGLNWDISDKDVHEVDFSTMSARVIQAGFPCQAFSYAGKSKGFADTRGTLFFEFARAVRDIQPDIAIGENVRGLVNHDGGRTLVTMLNTFDELGYDINFRILRAQYLDVPQKRERLFLFAVKRGKNLPIVFPKEQDYIITLREALEGVPDSPGQKYTAKKEKVMRLIPEGGNWRDLPDEIQKEYMGASYYLGGGKTGMARRMSWNEPALTLTCNPAQKQTERCHPEETRPFTVREYARIQTFPDEWEFNGSVAAQYKQIGNAVPVNLGYHMGLCVLASLGLIPIDETMEVVEPLRFPYGDLRN</sequence>
<feature type="active site" evidence="6">
    <location>
        <position position="148"/>
    </location>
</feature>
<proteinExistence type="inferred from homology"/>
<dbReference type="SUPFAM" id="SSF53335">
    <property type="entry name" value="S-adenosyl-L-methionine-dependent methyltransferases"/>
    <property type="match status" value="1"/>
</dbReference>
<dbReference type="Proteomes" id="UP000502298">
    <property type="component" value="Chromosome"/>
</dbReference>
<dbReference type="NCBIfam" id="TIGR00675">
    <property type="entry name" value="dcm"/>
    <property type="match status" value="1"/>
</dbReference>
<dbReference type="KEGG" id="arca:HC352_00920"/>
<dbReference type="GO" id="GO:0003886">
    <property type="term" value="F:DNA (cytosine-5-)-methyltransferase activity"/>
    <property type="evidence" value="ECO:0007669"/>
    <property type="project" value="UniProtKB-EC"/>
</dbReference>
<dbReference type="Gene3D" id="3.40.50.150">
    <property type="entry name" value="Vaccinia Virus protein VP39"/>
    <property type="match status" value="1"/>
</dbReference>
<dbReference type="SMART" id="SM00422">
    <property type="entry name" value="HTH_MERR"/>
    <property type="match status" value="1"/>
</dbReference>
<dbReference type="REBASE" id="386138">
    <property type="entry name" value="M.Asp2701ORF920P"/>
</dbReference>
<dbReference type="CDD" id="cd00315">
    <property type="entry name" value="Cyt_C5_DNA_methylase"/>
    <property type="match status" value="1"/>
</dbReference>
<evidence type="ECO:0000256" key="2">
    <source>
        <dbReference type="ARBA" id="ARBA00022603"/>
    </source>
</evidence>
<evidence type="ECO:0000256" key="7">
    <source>
        <dbReference type="RuleBase" id="RU000416"/>
    </source>
</evidence>
<evidence type="ECO:0000313" key="9">
    <source>
        <dbReference type="EMBL" id="QJC21223.1"/>
    </source>
</evidence>
<dbReference type="EC" id="2.1.1.37" evidence="1"/>
<dbReference type="InterPro" id="IPR031303">
    <property type="entry name" value="C5_meth_CS"/>
</dbReference>
<protein>
    <recommendedName>
        <fullName evidence="1">DNA (cytosine-5-)-methyltransferase</fullName>
        <ecNumber evidence="1">2.1.1.37</ecNumber>
    </recommendedName>
</protein>
<evidence type="ECO:0000256" key="6">
    <source>
        <dbReference type="PROSITE-ProRule" id="PRU01016"/>
    </source>
</evidence>
<dbReference type="InterPro" id="IPR009061">
    <property type="entry name" value="DNA-bd_dom_put_sf"/>
</dbReference>
<dbReference type="InterPro" id="IPR001525">
    <property type="entry name" value="C5_MeTfrase"/>
</dbReference>
<name>A0A6H2EJS7_9ACTO</name>
<accession>A0A6H2EJS7</accession>
<dbReference type="AlphaFoldDB" id="A0A6H2EJS7"/>
<dbReference type="Pfam" id="PF00145">
    <property type="entry name" value="DNA_methylase"/>
    <property type="match status" value="1"/>
</dbReference>
<gene>
    <name evidence="9" type="primary">dcm</name>
    <name evidence="9" type="ORF">HC352_00920</name>
</gene>